<organism evidence="2 3">
    <name type="scientific">Sinorhizobium saheli</name>
    <dbReference type="NCBI Taxonomy" id="36856"/>
    <lineage>
        <taxon>Bacteria</taxon>
        <taxon>Pseudomonadati</taxon>
        <taxon>Pseudomonadota</taxon>
        <taxon>Alphaproteobacteria</taxon>
        <taxon>Hyphomicrobiales</taxon>
        <taxon>Rhizobiaceae</taxon>
        <taxon>Sinorhizobium/Ensifer group</taxon>
        <taxon>Sinorhizobium</taxon>
    </lineage>
</organism>
<dbReference type="Proteomes" id="UP000078507">
    <property type="component" value="Unassembled WGS sequence"/>
</dbReference>
<feature type="region of interest" description="Disordered" evidence="1">
    <location>
        <begin position="1"/>
        <end position="28"/>
    </location>
</feature>
<name>A0A178Y9H1_SINSA</name>
<evidence type="ECO:0000313" key="3">
    <source>
        <dbReference type="Proteomes" id="UP000078507"/>
    </source>
</evidence>
<gene>
    <name evidence="2" type="ORF">ATB98_00150</name>
</gene>
<evidence type="ECO:0000256" key="1">
    <source>
        <dbReference type="SAM" id="MobiDB-lite"/>
    </source>
</evidence>
<sequence>MFPEGTIDDDRERRRARAATTAARPWAKSAVDQRIADETVQCRPSSSIVPRRTQLLPFRVPAAGRAVA</sequence>
<reference evidence="2 3" key="1">
    <citation type="submission" date="2015-11" db="EMBL/GenBank/DDBJ databases">
        <title>Ensifer anhuiense sp. nov., an effective nitrogen fixation bacterium with Glycine soja.</title>
        <authorList>
            <person name="Yan H."/>
            <person name="Chen W."/>
        </authorList>
    </citation>
    <scope>NUCLEOTIDE SEQUENCE [LARGE SCALE GENOMIC DNA]</scope>
    <source>
        <strain evidence="2 3">LMG 7837</strain>
    </source>
</reference>
<dbReference type="AlphaFoldDB" id="A0A178Y9H1"/>
<keyword evidence="3" id="KW-1185">Reference proteome</keyword>
<protein>
    <submittedName>
        <fullName evidence="2">Uncharacterized protein</fullName>
    </submittedName>
</protein>
<proteinExistence type="predicted"/>
<evidence type="ECO:0000313" key="2">
    <source>
        <dbReference type="EMBL" id="OAP44128.1"/>
    </source>
</evidence>
<accession>A0A178Y9H1</accession>
<comment type="caution">
    <text evidence="2">The sequence shown here is derived from an EMBL/GenBank/DDBJ whole genome shotgun (WGS) entry which is preliminary data.</text>
</comment>
<dbReference type="EMBL" id="LNQB01000075">
    <property type="protein sequence ID" value="OAP44128.1"/>
    <property type="molecule type" value="Genomic_DNA"/>
</dbReference>